<evidence type="ECO:0000256" key="2">
    <source>
        <dbReference type="ARBA" id="ARBA00008465"/>
    </source>
</evidence>
<dbReference type="SUPFAM" id="SSF51703">
    <property type="entry name" value="Cobalamin (vitamin B12)-dependent enzymes"/>
    <property type="match status" value="1"/>
</dbReference>
<proteinExistence type="inferred from homology"/>
<dbReference type="GO" id="GO:0046872">
    <property type="term" value="F:metal ion binding"/>
    <property type="evidence" value="ECO:0007669"/>
    <property type="project" value="InterPro"/>
</dbReference>
<dbReference type="Proteomes" id="UP000184041">
    <property type="component" value="Unassembled WGS sequence"/>
</dbReference>
<gene>
    <name evidence="8" type="ORF">SAMN05443144_1035</name>
</gene>
<evidence type="ECO:0000256" key="1">
    <source>
        <dbReference type="ARBA" id="ARBA00001922"/>
    </source>
</evidence>
<keyword evidence="9" id="KW-1185">Reference proteome</keyword>
<name>A0A1M4VPZ9_9BACT</name>
<dbReference type="AlphaFoldDB" id="A0A1M4VPZ9"/>
<dbReference type="OrthoDB" id="9762378at2"/>
<evidence type="ECO:0000256" key="5">
    <source>
        <dbReference type="ARBA" id="ARBA00023285"/>
    </source>
</evidence>
<dbReference type="GO" id="GO:0031419">
    <property type="term" value="F:cobalamin binding"/>
    <property type="evidence" value="ECO:0007669"/>
    <property type="project" value="UniProtKB-KW"/>
</dbReference>
<sequence length="671" mass="74708">MANESTDYPGLFDEFPPVSTREWEEKIKTDLNGADYREKLRWHTGEGIDPLPFYRREDLEKRDQPIPIPSGAGRWEIRSSIAATTIEKANKSIRKALRGGSEALFITSKLRSAPGDEPFCGYGIPLQTASDFMRLFNEVPLDRTPVHFDAGLLSPAFLGMLRLWQKKSDFGASSRDLQGSVLFDLFAGGLLRGSLPSRPELRDRILPLASFTHEHMPGVRPLAIDTRIYHNCGATIIQELGFAVGVAAEYLAILTDNGYSPDDIAGMLHFNVATGSSYFLEIAKIRALRLLWGNLLKAFEGDPGQSPAYIHAETSRWNKTVYDPHTNLLRTTTEGMSAALAGCDALTIHPFDELFREPGRFSRRMARNAQIIMREEAHLGKVRDPAAGSYYIEQLSHTMARKAWRLFQDIEQRGGMYNAIESEFVQSSIASSRQEKDRAVARRKRVFVGTNQYPDPDEKRGDEPGRSAQTFTLEQSDRNWPSGQSPSVGNLAAFLERGATLGDVASMLRSGSDKKVALLHPYRGARVFEELRLATENHPATPKVLNLPVGDPNMRKVRSAFSKNFFGCAGYDIDDPIAFDTISKASEAVNREQPDIAVLCSSDKEYRQLVPALCKQLGEADHLPLLAVAGYPEEDVEAYRKAGVDLFIHSGCNVLETLKEVQQKLDIINNV</sequence>
<dbReference type="CDD" id="cd03677">
    <property type="entry name" value="MM_CoA_mutase_beta"/>
    <property type="match status" value="1"/>
</dbReference>
<dbReference type="STRING" id="1194090.SAMN05443144_1035"/>
<keyword evidence="5" id="KW-0170">Cobalt</keyword>
<dbReference type="Pfam" id="PF01642">
    <property type="entry name" value="MM_CoA_mutase"/>
    <property type="match status" value="1"/>
</dbReference>
<feature type="compositionally biased region" description="Basic and acidic residues" evidence="6">
    <location>
        <begin position="456"/>
        <end position="465"/>
    </location>
</feature>
<dbReference type="Gene3D" id="3.40.50.280">
    <property type="entry name" value="Cobalamin-binding domain"/>
    <property type="match status" value="1"/>
</dbReference>
<feature type="domain" description="Methylmalonyl-CoA mutase alpha/beta chain catalytic" evidence="7">
    <location>
        <begin position="74"/>
        <end position="460"/>
    </location>
</feature>
<dbReference type="Gene3D" id="3.20.20.240">
    <property type="entry name" value="Methylmalonyl-CoA mutase"/>
    <property type="match status" value="1"/>
</dbReference>
<evidence type="ECO:0000256" key="3">
    <source>
        <dbReference type="ARBA" id="ARBA00022628"/>
    </source>
</evidence>
<feature type="region of interest" description="Disordered" evidence="6">
    <location>
        <begin position="441"/>
        <end position="466"/>
    </location>
</feature>
<dbReference type="InterPro" id="IPR006099">
    <property type="entry name" value="MeMalonylCoA_mutase_a/b_cat"/>
</dbReference>
<dbReference type="RefSeq" id="WP_073059387.1">
    <property type="nucleotide sequence ID" value="NZ_FQUS01000003.1"/>
</dbReference>
<accession>A0A1M4VPZ9</accession>
<organism evidence="8 9">
    <name type="scientific">Fodinibius roseus</name>
    <dbReference type="NCBI Taxonomy" id="1194090"/>
    <lineage>
        <taxon>Bacteria</taxon>
        <taxon>Pseudomonadati</taxon>
        <taxon>Balneolota</taxon>
        <taxon>Balneolia</taxon>
        <taxon>Balneolales</taxon>
        <taxon>Balneolaceae</taxon>
        <taxon>Fodinibius</taxon>
    </lineage>
</organism>
<protein>
    <submittedName>
        <fullName evidence="8">Heterodimeric methylmalonyl-CoA mutase small subunit</fullName>
    </submittedName>
</protein>
<dbReference type="PANTHER" id="PTHR48101:SF1">
    <property type="entry name" value="METHYLMALONYL-COA MUTASE, LARGE SUBUNIT"/>
    <property type="match status" value="1"/>
</dbReference>
<evidence type="ECO:0000259" key="7">
    <source>
        <dbReference type="Pfam" id="PF01642"/>
    </source>
</evidence>
<dbReference type="InterPro" id="IPR016176">
    <property type="entry name" value="Cbl-dep_enz_cat"/>
</dbReference>
<evidence type="ECO:0000313" key="8">
    <source>
        <dbReference type="EMBL" id="SHE71039.1"/>
    </source>
</evidence>
<keyword evidence="3" id="KW-0846">Cobalamin</keyword>
<dbReference type="PANTHER" id="PTHR48101">
    <property type="entry name" value="METHYLMALONYL-COA MUTASE, MITOCHONDRIAL-RELATED"/>
    <property type="match status" value="1"/>
</dbReference>
<evidence type="ECO:0000256" key="4">
    <source>
        <dbReference type="ARBA" id="ARBA00023235"/>
    </source>
</evidence>
<comment type="cofactor">
    <cofactor evidence="1">
        <name>adenosylcob(III)alamin</name>
        <dbReference type="ChEBI" id="CHEBI:18408"/>
    </cofactor>
</comment>
<dbReference type="SUPFAM" id="SSF52242">
    <property type="entry name" value="Cobalamin (vitamin B12)-binding domain"/>
    <property type="match status" value="1"/>
</dbReference>
<evidence type="ECO:0000256" key="6">
    <source>
        <dbReference type="SAM" id="MobiDB-lite"/>
    </source>
</evidence>
<keyword evidence="4" id="KW-0413">Isomerase</keyword>
<dbReference type="InterPro" id="IPR036724">
    <property type="entry name" value="Cobalamin-bd_sf"/>
</dbReference>
<dbReference type="EMBL" id="FQUS01000003">
    <property type="protein sequence ID" value="SHE71039.1"/>
    <property type="molecule type" value="Genomic_DNA"/>
</dbReference>
<dbReference type="GO" id="GO:0016866">
    <property type="term" value="F:intramolecular transferase activity"/>
    <property type="evidence" value="ECO:0007669"/>
    <property type="project" value="InterPro"/>
</dbReference>
<reference evidence="8 9" key="1">
    <citation type="submission" date="2016-11" db="EMBL/GenBank/DDBJ databases">
        <authorList>
            <person name="Jaros S."/>
            <person name="Januszkiewicz K."/>
            <person name="Wedrychowicz H."/>
        </authorList>
    </citation>
    <scope>NUCLEOTIDE SEQUENCE [LARGE SCALE GENOMIC DNA]</scope>
    <source>
        <strain evidence="8 9">DSM 21986</strain>
    </source>
</reference>
<evidence type="ECO:0000313" key="9">
    <source>
        <dbReference type="Proteomes" id="UP000184041"/>
    </source>
</evidence>
<comment type="similarity">
    <text evidence="2">Belongs to the methylmalonyl-CoA mutase family.</text>
</comment>